<dbReference type="GO" id="GO:0005886">
    <property type="term" value="C:plasma membrane"/>
    <property type="evidence" value="ECO:0007669"/>
    <property type="project" value="UniProtKB-SubCell"/>
</dbReference>
<keyword evidence="2" id="KW-0813">Transport</keyword>
<evidence type="ECO:0000256" key="8">
    <source>
        <dbReference type="SAM" id="Phobius"/>
    </source>
</evidence>
<dbReference type="PROSITE" id="PS50850">
    <property type="entry name" value="MFS"/>
    <property type="match status" value="1"/>
</dbReference>
<feature type="transmembrane region" description="Helical" evidence="8">
    <location>
        <begin position="287"/>
        <end position="312"/>
    </location>
</feature>
<evidence type="ECO:0000259" key="9">
    <source>
        <dbReference type="PROSITE" id="PS50850"/>
    </source>
</evidence>
<feature type="transmembrane region" description="Helical" evidence="8">
    <location>
        <begin position="231"/>
        <end position="251"/>
    </location>
</feature>
<dbReference type="PANTHER" id="PTHR48021:SF1">
    <property type="entry name" value="GH07001P-RELATED"/>
    <property type="match status" value="1"/>
</dbReference>
<evidence type="ECO:0000256" key="3">
    <source>
        <dbReference type="ARBA" id="ARBA00022475"/>
    </source>
</evidence>
<dbReference type="EMBL" id="KB308591">
    <property type="protein sequence ID" value="ELT97337.1"/>
    <property type="molecule type" value="Genomic_DNA"/>
</dbReference>
<sequence length="386" mass="41467">SFFGSFGALGGAFGCLATGWLTEAYGRRMTSIISSVLFIIGWTLIAYAGSVDALLFGRFITGATSSIAAVLSPTYVAETSPKAWRGVLVTVTCFCITLGVFFGYVMGLFLEWRHQAGVGVALAAFSLLLVPLAPETPRFLVKSGDSEKANKVLEQLQGKGAHVQKELLEIESSLQESSMGLWEVLVNPSIRHSLLTAVGLLGFASLTGIAVIMFFMSSIFKAAGYSNRDSLIAPAIIVGLQLISIIVSGLVIDRVGRLPLLIGTGFGMAVSYACMAFSFYIKTDKMWVLFLSLVGYKISFGLGWGVVAPLMATEINPTKSRGPAAALSHMTGGLVSFVLASMFNQMQESMGSHWVLWMYGVFCLMGSWFAVKFVPETKGKTLEEIE</sequence>
<feature type="transmembrane region" description="Helical" evidence="8">
    <location>
        <begin position="88"/>
        <end position="110"/>
    </location>
</feature>
<dbReference type="Proteomes" id="UP000014760">
    <property type="component" value="Unassembled WGS sequence"/>
</dbReference>
<dbReference type="PANTHER" id="PTHR48021">
    <property type="match status" value="1"/>
</dbReference>
<dbReference type="InterPro" id="IPR005828">
    <property type="entry name" value="MFS_sugar_transport-like"/>
</dbReference>
<feature type="non-terminal residue" evidence="10">
    <location>
        <position position="386"/>
    </location>
</feature>
<name>R7TUV7_CAPTE</name>
<keyword evidence="5 8" id="KW-0812">Transmembrane</keyword>
<accession>R7TUV7</accession>
<evidence type="ECO:0000256" key="4">
    <source>
        <dbReference type="ARBA" id="ARBA00022597"/>
    </source>
</evidence>
<comment type="subcellular location">
    <subcellularLocation>
        <location evidence="1">Cell membrane</location>
        <topology evidence="1">Multi-pass membrane protein</topology>
    </subcellularLocation>
</comment>
<gene>
    <name evidence="10" type="ORF">CAPTEDRAFT_63779</name>
</gene>
<evidence type="ECO:0000256" key="2">
    <source>
        <dbReference type="ARBA" id="ARBA00022448"/>
    </source>
</evidence>
<keyword evidence="6 8" id="KW-1133">Transmembrane helix</keyword>
<feature type="domain" description="Major facilitator superfamily (MFS) profile" evidence="9">
    <location>
        <begin position="1"/>
        <end position="378"/>
    </location>
</feature>
<evidence type="ECO:0000256" key="1">
    <source>
        <dbReference type="ARBA" id="ARBA00004651"/>
    </source>
</evidence>
<keyword evidence="3" id="KW-1003">Cell membrane</keyword>
<feature type="transmembrane region" description="Helical" evidence="8">
    <location>
        <begin position="324"/>
        <end position="342"/>
    </location>
</feature>
<dbReference type="OrthoDB" id="6612291at2759"/>
<keyword evidence="4" id="KW-0762">Sugar transport</keyword>
<evidence type="ECO:0000313" key="10">
    <source>
        <dbReference type="EMBL" id="ELT97337.1"/>
    </source>
</evidence>
<dbReference type="HOGENOM" id="CLU_001265_30_5_1"/>
<feature type="transmembrane region" description="Helical" evidence="8">
    <location>
        <begin position="194"/>
        <end position="219"/>
    </location>
</feature>
<dbReference type="Pfam" id="PF00083">
    <property type="entry name" value="Sugar_tr"/>
    <property type="match status" value="1"/>
</dbReference>
<dbReference type="EMBL" id="AMQN01010954">
    <property type="status" value="NOT_ANNOTATED_CDS"/>
    <property type="molecule type" value="Genomic_DNA"/>
</dbReference>
<organism evidence="10">
    <name type="scientific">Capitella teleta</name>
    <name type="common">Polychaete worm</name>
    <dbReference type="NCBI Taxonomy" id="283909"/>
    <lineage>
        <taxon>Eukaryota</taxon>
        <taxon>Metazoa</taxon>
        <taxon>Spiralia</taxon>
        <taxon>Lophotrochozoa</taxon>
        <taxon>Annelida</taxon>
        <taxon>Polychaeta</taxon>
        <taxon>Sedentaria</taxon>
        <taxon>Scolecida</taxon>
        <taxon>Capitellidae</taxon>
        <taxon>Capitella</taxon>
    </lineage>
</organism>
<dbReference type="OMA" id="MQTIAQW"/>
<keyword evidence="7 8" id="KW-0472">Membrane</keyword>
<feature type="transmembrane region" description="Helical" evidence="8">
    <location>
        <begin position="55"/>
        <end position="76"/>
    </location>
</feature>
<dbReference type="SUPFAM" id="SSF103473">
    <property type="entry name" value="MFS general substrate transporter"/>
    <property type="match status" value="1"/>
</dbReference>
<dbReference type="InterPro" id="IPR050549">
    <property type="entry name" value="MFS_Trehalose_Transporter"/>
</dbReference>
<feature type="transmembrane region" description="Helical" evidence="8">
    <location>
        <begin position="6"/>
        <end position="25"/>
    </location>
</feature>
<dbReference type="GO" id="GO:0022857">
    <property type="term" value="F:transmembrane transporter activity"/>
    <property type="evidence" value="ECO:0007669"/>
    <property type="project" value="InterPro"/>
</dbReference>
<keyword evidence="12" id="KW-1185">Reference proteome</keyword>
<dbReference type="AlphaFoldDB" id="R7TUV7"/>
<feature type="transmembrane region" description="Helical" evidence="8">
    <location>
        <begin position="354"/>
        <end position="371"/>
    </location>
</feature>
<evidence type="ECO:0000256" key="6">
    <source>
        <dbReference type="ARBA" id="ARBA00022989"/>
    </source>
</evidence>
<proteinExistence type="predicted"/>
<dbReference type="Gene3D" id="1.20.1250.20">
    <property type="entry name" value="MFS general substrate transporter like domains"/>
    <property type="match status" value="1"/>
</dbReference>
<dbReference type="FunFam" id="1.20.1250.20:FF:000218">
    <property type="entry name" value="facilitated trehalose transporter Tret1"/>
    <property type="match status" value="1"/>
</dbReference>
<dbReference type="InterPro" id="IPR020846">
    <property type="entry name" value="MFS_dom"/>
</dbReference>
<evidence type="ECO:0000313" key="11">
    <source>
        <dbReference type="EnsemblMetazoa" id="CapteP63779"/>
    </source>
</evidence>
<reference evidence="12" key="1">
    <citation type="submission" date="2012-12" db="EMBL/GenBank/DDBJ databases">
        <authorList>
            <person name="Hellsten U."/>
            <person name="Grimwood J."/>
            <person name="Chapman J.A."/>
            <person name="Shapiro H."/>
            <person name="Aerts A."/>
            <person name="Otillar R.P."/>
            <person name="Terry A.Y."/>
            <person name="Boore J.L."/>
            <person name="Simakov O."/>
            <person name="Marletaz F."/>
            <person name="Cho S.-J."/>
            <person name="Edsinger-Gonzales E."/>
            <person name="Havlak P."/>
            <person name="Kuo D.-H."/>
            <person name="Larsson T."/>
            <person name="Lv J."/>
            <person name="Arendt D."/>
            <person name="Savage R."/>
            <person name="Osoegawa K."/>
            <person name="de Jong P."/>
            <person name="Lindberg D.R."/>
            <person name="Seaver E.C."/>
            <person name="Weisblat D.A."/>
            <person name="Putnam N.H."/>
            <person name="Grigoriev I.V."/>
            <person name="Rokhsar D.S."/>
        </authorList>
    </citation>
    <scope>NUCLEOTIDE SEQUENCE</scope>
    <source>
        <strain evidence="12">I ESC-2004</strain>
    </source>
</reference>
<feature type="transmembrane region" description="Helical" evidence="8">
    <location>
        <begin position="116"/>
        <end position="133"/>
    </location>
</feature>
<dbReference type="InterPro" id="IPR036259">
    <property type="entry name" value="MFS_trans_sf"/>
</dbReference>
<feature type="non-terminal residue" evidence="10">
    <location>
        <position position="1"/>
    </location>
</feature>
<protein>
    <recommendedName>
        <fullName evidence="9">Major facilitator superfamily (MFS) profile domain-containing protein</fullName>
    </recommendedName>
</protein>
<reference evidence="10 12" key="2">
    <citation type="journal article" date="2013" name="Nature">
        <title>Insights into bilaterian evolution from three spiralian genomes.</title>
        <authorList>
            <person name="Simakov O."/>
            <person name="Marletaz F."/>
            <person name="Cho S.J."/>
            <person name="Edsinger-Gonzales E."/>
            <person name="Havlak P."/>
            <person name="Hellsten U."/>
            <person name="Kuo D.H."/>
            <person name="Larsson T."/>
            <person name="Lv J."/>
            <person name="Arendt D."/>
            <person name="Savage R."/>
            <person name="Osoegawa K."/>
            <person name="de Jong P."/>
            <person name="Grimwood J."/>
            <person name="Chapman J.A."/>
            <person name="Shapiro H."/>
            <person name="Aerts A."/>
            <person name="Otillar R.P."/>
            <person name="Terry A.Y."/>
            <person name="Boore J.L."/>
            <person name="Grigoriev I.V."/>
            <person name="Lindberg D.R."/>
            <person name="Seaver E.C."/>
            <person name="Weisblat D.A."/>
            <person name="Putnam N.H."/>
            <person name="Rokhsar D.S."/>
        </authorList>
    </citation>
    <scope>NUCLEOTIDE SEQUENCE</scope>
    <source>
        <strain evidence="10 12">I ESC-2004</strain>
    </source>
</reference>
<dbReference type="STRING" id="283909.R7TUV7"/>
<evidence type="ECO:0000256" key="7">
    <source>
        <dbReference type="ARBA" id="ARBA00023136"/>
    </source>
</evidence>
<feature type="transmembrane region" description="Helical" evidence="8">
    <location>
        <begin position="258"/>
        <end position="281"/>
    </location>
</feature>
<feature type="transmembrane region" description="Helical" evidence="8">
    <location>
        <begin position="32"/>
        <end position="49"/>
    </location>
</feature>
<dbReference type="EnsemblMetazoa" id="CapteT63779">
    <property type="protein sequence ID" value="CapteP63779"/>
    <property type="gene ID" value="CapteG63779"/>
</dbReference>
<evidence type="ECO:0000313" key="12">
    <source>
        <dbReference type="Proteomes" id="UP000014760"/>
    </source>
</evidence>
<evidence type="ECO:0000256" key="5">
    <source>
        <dbReference type="ARBA" id="ARBA00022692"/>
    </source>
</evidence>
<reference evidence="11" key="3">
    <citation type="submission" date="2015-06" db="UniProtKB">
        <authorList>
            <consortium name="EnsemblMetazoa"/>
        </authorList>
    </citation>
    <scope>IDENTIFICATION</scope>
</reference>